<comment type="caution">
    <text evidence="6">The sequence shown here is derived from an EMBL/GenBank/DDBJ whole genome shotgun (WGS) entry which is preliminary data.</text>
</comment>
<evidence type="ECO:0000256" key="3">
    <source>
        <dbReference type="ARBA" id="ARBA00022578"/>
    </source>
</evidence>
<evidence type="ECO:0000256" key="5">
    <source>
        <dbReference type="ARBA" id="ARBA00023172"/>
    </source>
</evidence>
<sequence length="52" mass="5561">MTKTEGKAASAAVKDILLSNLDGLREVIRTVMQEVLEAEMDEALGAAKGERT</sequence>
<evidence type="ECO:0000256" key="1">
    <source>
        <dbReference type="ARBA" id="ARBA00002190"/>
    </source>
</evidence>
<evidence type="ECO:0000313" key="6">
    <source>
        <dbReference type="EMBL" id="MQW04839.1"/>
    </source>
</evidence>
<reference evidence="6" key="1">
    <citation type="journal article" date="2013" name="Genome Biol.">
        <title>Comparative genomics of the core and accessory genomes of 48 Sinorhizobium strains comprising five genospecies.</title>
        <authorList>
            <person name="Sugawara M."/>
            <person name="Epstein B."/>
            <person name="Badgley B.D."/>
            <person name="Unno T."/>
            <person name="Xu L."/>
            <person name="Reese J."/>
            <person name="Gyaneshwar P."/>
            <person name="Denny R."/>
            <person name="Mudge J."/>
            <person name="Bharti A.K."/>
            <person name="Farmer A.D."/>
            <person name="May G.D."/>
            <person name="Woodward J.E."/>
            <person name="Medigue C."/>
            <person name="Vallenet D."/>
            <person name="Lajus A."/>
            <person name="Rouy Z."/>
            <person name="Martinez-Vaz B."/>
            <person name="Tiffin P."/>
            <person name="Young N.D."/>
            <person name="Sadowsky M.J."/>
        </authorList>
    </citation>
    <scope>NUCLEOTIDE SEQUENCE</scope>
    <source>
        <strain evidence="6">M30</strain>
    </source>
</reference>
<accession>A0A6A7ZRT6</accession>
<keyword evidence="5" id="KW-0233">DNA recombination</keyword>
<dbReference type="GO" id="GO:0004803">
    <property type="term" value="F:transposase activity"/>
    <property type="evidence" value="ECO:0007669"/>
    <property type="project" value="InterPro"/>
</dbReference>
<gene>
    <name evidence="6" type="ORF">GHK45_13945</name>
</gene>
<feature type="non-terminal residue" evidence="6">
    <location>
        <position position="52"/>
    </location>
</feature>
<proteinExistence type="inferred from homology"/>
<evidence type="ECO:0000256" key="2">
    <source>
        <dbReference type="ARBA" id="ARBA00010961"/>
    </source>
</evidence>
<dbReference type="GO" id="GO:0003677">
    <property type="term" value="F:DNA binding"/>
    <property type="evidence" value="ECO:0007669"/>
    <property type="project" value="UniProtKB-KW"/>
</dbReference>
<comment type="similarity">
    <text evidence="2">Belongs to the transposase mutator family.</text>
</comment>
<protein>
    <submittedName>
        <fullName evidence="6">IS256 family transposase</fullName>
    </submittedName>
</protein>
<dbReference type="GO" id="GO:0006313">
    <property type="term" value="P:DNA transposition"/>
    <property type="evidence" value="ECO:0007669"/>
    <property type="project" value="InterPro"/>
</dbReference>
<organism evidence="6">
    <name type="scientific">Rhizobium meliloti</name>
    <name type="common">Ensifer meliloti</name>
    <name type="synonym">Sinorhizobium meliloti</name>
    <dbReference type="NCBI Taxonomy" id="382"/>
    <lineage>
        <taxon>Bacteria</taxon>
        <taxon>Pseudomonadati</taxon>
        <taxon>Pseudomonadota</taxon>
        <taxon>Alphaproteobacteria</taxon>
        <taxon>Hyphomicrobiales</taxon>
        <taxon>Rhizobiaceae</taxon>
        <taxon>Sinorhizobium/Ensifer group</taxon>
        <taxon>Sinorhizobium</taxon>
    </lineage>
</organism>
<dbReference type="Pfam" id="PF00872">
    <property type="entry name" value="Transposase_mut"/>
    <property type="match status" value="1"/>
</dbReference>
<comment type="function">
    <text evidence="1">Required for the transposition of the insertion element.</text>
</comment>
<dbReference type="AlphaFoldDB" id="A0A6A7ZRT6"/>
<evidence type="ECO:0000256" key="4">
    <source>
        <dbReference type="ARBA" id="ARBA00023125"/>
    </source>
</evidence>
<keyword evidence="4" id="KW-0238">DNA-binding</keyword>
<keyword evidence="3" id="KW-0815">Transposition</keyword>
<name>A0A6A7ZRT6_RHIML</name>
<dbReference type="InterPro" id="IPR001207">
    <property type="entry name" value="Transposase_mutator"/>
</dbReference>
<dbReference type="RefSeq" id="WP_192925661.1">
    <property type="nucleotide sequence ID" value="NZ_WISP01000103.1"/>
</dbReference>
<dbReference type="EMBL" id="WISP01000103">
    <property type="protein sequence ID" value="MQW04839.1"/>
    <property type="molecule type" value="Genomic_DNA"/>
</dbReference>